<dbReference type="PRINTS" id="PR00299">
    <property type="entry name" value="ACRYSTALLIN"/>
</dbReference>
<dbReference type="EMBL" id="JARPUR010000001">
    <property type="protein sequence ID" value="KAK4884279.1"/>
    <property type="molecule type" value="Genomic_DNA"/>
</dbReference>
<dbReference type="InterPro" id="IPR001436">
    <property type="entry name" value="Alpha-crystallin/sHSP_animal"/>
</dbReference>
<feature type="domain" description="SHSP" evidence="3">
    <location>
        <begin position="125"/>
        <end position="234"/>
    </location>
</feature>
<accession>A0AAN7SKM6</accession>
<protein>
    <recommendedName>
        <fullName evidence="3">SHSP domain-containing protein</fullName>
    </recommendedName>
</protein>
<dbReference type="GO" id="GO:0009408">
    <property type="term" value="P:response to heat"/>
    <property type="evidence" value="ECO:0007669"/>
    <property type="project" value="TreeGrafter"/>
</dbReference>
<reference evidence="5" key="1">
    <citation type="submission" date="2023-01" db="EMBL/GenBank/DDBJ databases">
        <title>Key to firefly adult light organ development and bioluminescence: homeobox transcription factors regulate luciferase expression and transportation to peroxisome.</title>
        <authorList>
            <person name="Fu X."/>
        </authorList>
    </citation>
    <scope>NUCLEOTIDE SEQUENCE [LARGE SCALE GENOMIC DNA]</scope>
</reference>
<comment type="similarity">
    <text evidence="1 2">Belongs to the small heat shock protein (HSP20) family.</text>
</comment>
<sequence>MIILTSVSKPYCRAVAFFDRSVRQKLNVYFELFTSFACLYITDRSFDTTSIRLLLLTSTTKTYKKMSMVPMLFRDWWDDVEFNRPHRLLDQQFGTTLNRDELINSFSNFPRYSLLSNRYFRPWRTEITRQDSGSTIAADKEKFQIILDVQQFSPNEIVVKTNNDSIIVEGKHEEKQDEHGFISRHFVRRYLIPQDHDIEGVISSLSSDGVLTISAPKKGAREVRNERIVPITQTGPSKPTITEEK</sequence>
<keyword evidence="5" id="KW-1185">Reference proteome</keyword>
<evidence type="ECO:0000256" key="2">
    <source>
        <dbReference type="RuleBase" id="RU003616"/>
    </source>
</evidence>
<dbReference type="CDD" id="cd06526">
    <property type="entry name" value="metazoan_ACD"/>
    <property type="match status" value="1"/>
</dbReference>
<evidence type="ECO:0000313" key="5">
    <source>
        <dbReference type="Proteomes" id="UP001353858"/>
    </source>
</evidence>
<evidence type="ECO:0000259" key="3">
    <source>
        <dbReference type="PROSITE" id="PS01031"/>
    </source>
</evidence>
<dbReference type="GO" id="GO:0042026">
    <property type="term" value="P:protein refolding"/>
    <property type="evidence" value="ECO:0007669"/>
    <property type="project" value="TreeGrafter"/>
</dbReference>
<dbReference type="GO" id="GO:0005737">
    <property type="term" value="C:cytoplasm"/>
    <property type="evidence" value="ECO:0007669"/>
    <property type="project" value="TreeGrafter"/>
</dbReference>
<dbReference type="AlphaFoldDB" id="A0AAN7SKM6"/>
<dbReference type="PANTHER" id="PTHR45640">
    <property type="entry name" value="HEAT SHOCK PROTEIN HSP-12.2-RELATED"/>
    <property type="match status" value="1"/>
</dbReference>
<dbReference type="GO" id="GO:0051082">
    <property type="term" value="F:unfolded protein binding"/>
    <property type="evidence" value="ECO:0007669"/>
    <property type="project" value="TreeGrafter"/>
</dbReference>
<dbReference type="SUPFAM" id="SSF49764">
    <property type="entry name" value="HSP20-like chaperones"/>
    <property type="match status" value="1"/>
</dbReference>
<dbReference type="InterPro" id="IPR002068">
    <property type="entry name" value="A-crystallin/Hsp20_dom"/>
</dbReference>
<organism evidence="4 5">
    <name type="scientific">Aquatica leii</name>
    <dbReference type="NCBI Taxonomy" id="1421715"/>
    <lineage>
        <taxon>Eukaryota</taxon>
        <taxon>Metazoa</taxon>
        <taxon>Ecdysozoa</taxon>
        <taxon>Arthropoda</taxon>
        <taxon>Hexapoda</taxon>
        <taxon>Insecta</taxon>
        <taxon>Pterygota</taxon>
        <taxon>Neoptera</taxon>
        <taxon>Endopterygota</taxon>
        <taxon>Coleoptera</taxon>
        <taxon>Polyphaga</taxon>
        <taxon>Elateriformia</taxon>
        <taxon>Elateroidea</taxon>
        <taxon>Lampyridae</taxon>
        <taxon>Luciolinae</taxon>
        <taxon>Aquatica</taxon>
    </lineage>
</organism>
<proteinExistence type="inferred from homology"/>
<dbReference type="InterPro" id="IPR008978">
    <property type="entry name" value="HSP20-like_chaperone"/>
</dbReference>
<comment type="caution">
    <text evidence="4">The sequence shown here is derived from an EMBL/GenBank/DDBJ whole genome shotgun (WGS) entry which is preliminary data.</text>
</comment>
<dbReference type="Gene3D" id="2.60.40.790">
    <property type="match status" value="1"/>
</dbReference>
<name>A0AAN7SKM6_9COLE</name>
<evidence type="ECO:0000256" key="1">
    <source>
        <dbReference type="PROSITE-ProRule" id="PRU00285"/>
    </source>
</evidence>
<dbReference type="GO" id="GO:0005634">
    <property type="term" value="C:nucleus"/>
    <property type="evidence" value="ECO:0007669"/>
    <property type="project" value="TreeGrafter"/>
</dbReference>
<evidence type="ECO:0000313" key="4">
    <source>
        <dbReference type="EMBL" id="KAK4884279.1"/>
    </source>
</evidence>
<dbReference type="PROSITE" id="PS01031">
    <property type="entry name" value="SHSP"/>
    <property type="match status" value="1"/>
</dbReference>
<gene>
    <name evidence="4" type="ORF">RN001_000550</name>
</gene>
<dbReference type="Proteomes" id="UP001353858">
    <property type="component" value="Unassembled WGS sequence"/>
</dbReference>
<dbReference type="PANTHER" id="PTHR45640:SF34">
    <property type="entry name" value="PROTEIN LETHAL(2)ESSENTIAL FOR LIFE"/>
    <property type="match status" value="1"/>
</dbReference>
<dbReference type="Pfam" id="PF00011">
    <property type="entry name" value="HSP20"/>
    <property type="match status" value="1"/>
</dbReference>